<dbReference type="Proteomes" id="UP000515679">
    <property type="component" value="Chromosome"/>
</dbReference>
<sequence length="539" mass="61289">MSSEREAFLREYMYTPDFRPQTPYVPSYLEARKAFGNSGSGLSPDPWEWAERMLAELEETEAPTQEYEVFVPNTDTEEYCLNTKAMVREETPFATRSLETIKGYRPPSALLEFDRWGGRIDKFYGATGFFRVVRDEGRFWIVDPDGHPCYHTAISQVSAHTSPNTVKNAVDNFGSVEGWADTATERLRELGFTAVGMWSDESLVHQSKTPIGICGTAYFITTYGDRNGLTKPSVGHKVFAHNNAMPVFDPMFETFAHDYAREVTAELKGKPDVVGWFSDNELPANLNMLERFLTLDPNEACNRYSLAVAWTFLKHESGLDDPKIEDATDDIRERFRGAVYDRYFRVVATALKVADPNHLYLGSRFMFLGPHFMDGTLLGEGMMRAAGRWCDVISVNYYMAWTPDGKEIEKWALWSGKPLIISEWYAMASDSGMANATGAGFRVATQKDRARFYQNFALWLVECPWFVGFHWFKYSDNDPTDANAEASNLNGNKGIVTTQFVEWTDLTDEMMELNGQIYSLIDFFDRRNSVLDTVGNVNL</sequence>
<evidence type="ECO:0000313" key="1">
    <source>
        <dbReference type="EMBL" id="QMV43975.1"/>
    </source>
</evidence>
<dbReference type="InterPro" id="IPR017853">
    <property type="entry name" value="GH"/>
</dbReference>
<organism evidence="1 2">
    <name type="scientific">Cohnella cholangitidis</name>
    <dbReference type="NCBI Taxonomy" id="2598458"/>
    <lineage>
        <taxon>Bacteria</taxon>
        <taxon>Bacillati</taxon>
        <taxon>Bacillota</taxon>
        <taxon>Bacilli</taxon>
        <taxon>Bacillales</taxon>
        <taxon>Paenibacillaceae</taxon>
        <taxon>Cohnella</taxon>
    </lineage>
</organism>
<name>A0A7G5C441_9BACL</name>
<proteinExistence type="predicted"/>
<protein>
    <recommendedName>
        <fullName evidence="3">Agarase</fullName>
    </recommendedName>
</protein>
<keyword evidence="2" id="KW-1185">Reference proteome</keyword>
<evidence type="ECO:0008006" key="3">
    <source>
        <dbReference type="Google" id="ProtNLM"/>
    </source>
</evidence>
<dbReference type="RefSeq" id="WP_182300208.1">
    <property type="nucleotide sequence ID" value="NZ_CP041969.1"/>
</dbReference>
<gene>
    <name evidence="1" type="ORF">FPL14_24475</name>
</gene>
<reference evidence="1 2" key="1">
    <citation type="submission" date="2019-07" db="EMBL/GenBank/DDBJ databases">
        <authorList>
            <person name="Kim J.K."/>
            <person name="Cheong H.-M."/>
            <person name="Choi Y."/>
            <person name="Hwang K.J."/>
            <person name="Lee S."/>
            <person name="Choi C."/>
        </authorList>
    </citation>
    <scope>NUCLEOTIDE SEQUENCE [LARGE SCALE GENOMIC DNA]</scope>
    <source>
        <strain evidence="1 2">KS 22</strain>
    </source>
</reference>
<dbReference type="SUPFAM" id="SSF51445">
    <property type="entry name" value="(Trans)glycosidases"/>
    <property type="match status" value="1"/>
</dbReference>
<evidence type="ECO:0000313" key="2">
    <source>
        <dbReference type="Proteomes" id="UP000515679"/>
    </source>
</evidence>
<dbReference type="KEGG" id="cchl:FPL14_24475"/>
<dbReference type="AlphaFoldDB" id="A0A7G5C441"/>
<accession>A0A7G5C441</accession>
<dbReference type="EMBL" id="CP041969">
    <property type="protein sequence ID" value="QMV43975.1"/>
    <property type="molecule type" value="Genomic_DNA"/>
</dbReference>
<dbReference type="Gene3D" id="3.20.20.80">
    <property type="entry name" value="Glycosidases"/>
    <property type="match status" value="1"/>
</dbReference>